<accession>A0ABP0QAG6</accession>
<proteinExistence type="predicted"/>
<evidence type="ECO:0000313" key="2">
    <source>
        <dbReference type="EMBL" id="CAK9085212.1"/>
    </source>
</evidence>
<organism evidence="2 3">
    <name type="scientific">Durusdinium trenchii</name>
    <dbReference type="NCBI Taxonomy" id="1381693"/>
    <lineage>
        <taxon>Eukaryota</taxon>
        <taxon>Sar</taxon>
        <taxon>Alveolata</taxon>
        <taxon>Dinophyceae</taxon>
        <taxon>Suessiales</taxon>
        <taxon>Symbiodiniaceae</taxon>
        <taxon>Durusdinium</taxon>
    </lineage>
</organism>
<keyword evidence="3" id="KW-1185">Reference proteome</keyword>
<dbReference type="Proteomes" id="UP001642484">
    <property type="component" value="Unassembled WGS sequence"/>
</dbReference>
<gene>
    <name evidence="1" type="ORF">CCMP2556_LOCUS40785</name>
    <name evidence="2" type="ORF">CCMP2556_LOCUS41384</name>
</gene>
<evidence type="ECO:0008006" key="4">
    <source>
        <dbReference type="Google" id="ProtNLM"/>
    </source>
</evidence>
<dbReference type="InterPro" id="IPR011990">
    <property type="entry name" value="TPR-like_helical_dom_sf"/>
</dbReference>
<name>A0ABP0QAG6_9DINO</name>
<dbReference type="EMBL" id="CAXAMN010024095">
    <property type="protein sequence ID" value="CAK9083719.1"/>
    <property type="molecule type" value="Genomic_DNA"/>
</dbReference>
<protein>
    <recommendedName>
        <fullName evidence="4">CCR4-NOT transcription complex subunit 11</fullName>
    </recommendedName>
</protein>
<evidence type="ECO:0000313" key="3">
    <source>
        <dbReference type="Proteomes" id="UP001642484"/>
    </source>
</evidence>
<reference evidence="2 3" key="1">
    <citation type="submission" date="2024-02" db="EMBL/GenBank/DDBJ databases">
        <authorList>
            <person name="Chen Y."/>
            <person name="Shah S."/>
            <person name="Dougan E. K."/>
            <person name="Thang M."/>
            <person name="Chan C."/>
        </authorList>
    </citation>
    <scope>NUCLEOTIDE SEQUENCE [LARGE SCALE GENOMIC DNA]</scope>
</reference>
<comment type="caution">
    <text evidence="2">The sequence shown here is derived from an EMBL/GenBank/DDBJ whole genome shotgun (WGS) entry which is preliminary data.</text>
</comment>
<dbReference type="EMBL" id="CAXAMN010024273">
    <property type="protein sequence ID" value="CAK9085212.1"/>
    <property type="molecule type" value="Genomic_DNA"/>
</dbReference>
<evidence type="ECO:0000313" key="1">
    <source>
        <dbReference type="EMBL" id="CAK9083719.1"/>
    </source>
</evidence>
<sequence>MEWRLLGPPPCRAERAPAVPTPLGVAHGRGVSGAARPPSGAPFGELGEVTFWMAALDACRRTKTRRGVSSTRRLRCAATSGGTLQELLLPLLKVTPPTICTEDAEELPPKKAKSFVLELRKSLEPLEEAAPEHAAELLRQAAAEGVPQQMLEPFLARLLRVDRAGSESLLLCYQLLELAPARSFGEALLSVLVAQLAQHGRLHHAEGVLRHAVSTGSVKMRTFQPLMDSYVQLGDSQRLQQLFHSVLRPLVLQDQVRLNGHALMTLLQGFASRPRLQDEVLSLLSQMELELLPDDLERIHRCLAPEQLHLRADFILEPELRNLMDGSWPCTSLAEDEDGTAVLAEAARRSLHLLHADTQKRLLEVLQEGKLTCLGSPASSRILLSTVPTSATAAPCSGAAGQRGHGKVVGPKITVQMKKRWWRISMHLTSVMIRSIRLWSSSAPRTIGPCW</sequence>
<dbReference type="Gene3D" id="1.25.40.10">
    <property type="entry name" value="Tetratricopeptide repeat domain"/>
    <property type="match status" value="1"/>
</dbReference>